<dbReference type="PROSITE" id="PS51379">
    <property type="entry name" value="4FE4S_FER_2"/>
    <property type="match status" value="1"/>
</dbReference>
<dbReference type="Gene3D" id="3.30.70.20">
    <property type="match status" value="1"/>
</dbReference>
<keyword evidence="1" id="KW-0479">Metal-binding</keyword>
<evidence type="ECO:0000256" key="2">
    <source>
        <dbReference type="ARBA" id="ARBA00023004"/>
    </source>
</evidence>
<dbReference type="GO" id="GO:0046872">
    <property type="term" value="F:metal ion binding"/>
    <property type="evidence" value="ECO:0007669"/>
    <property type="project" value="UniProtKB-KW"/>
</dbReference>
<dbReference type="SUPFAM" id="SSF54862">
    <property type="entry name" value="4Fe-4S ferredoxins"/>
    <property type="match status" value="1"/>
</dbReference>
<keyword evidence="3" id="KW-0411">Iron-sulfur</keyword>
<accession>A0A4R3MMD3</accession>
<evidence type="ECO:0000313" key="6">
    <source>
        <dbReference type="Proteomes" id="UP000294902"/>
    </source>
</evidence>
<evidence type="ECO:0000313" key="5">
    <source>
        <dbReference type="EMBL" id="TCT16103.1"/>
    </source>
</evidence>
<dbReference type="RefSeq" id="WP_132250230.1">
    <property type="nucleotide sequence ID" value="NZ_SMAL01000002.1"/>
</dbReference>
<dbReference type="PROSITE" id="PS00198">
    <property type="entry name" value="4FE4S_FER_1"/>
    <property type="match status" value="1"/>
</dbReference>
<keyword evidence="6" id="KW-1185">Reference proteome</keyword>
<gene>
    <name evidence="5" type="ORF">EDC18_102119</name>
</gene>
<keyword evidence="2" id="KW-0408">Iron</keyword>
<evidence type="ECO:0000256" key="3">
    <source>
        <dbReference type="ARBA" id="ARBA00023014"/>
    </source>
</evidence>
<dbReference type="EMBL" id="SMAL01000002">
    <property type="protein sequence ID" value="TCT16103.1"/>
    <property type="molecule type" value="Genomic_DNA"/>
</dbReference>
<dbReference type="InterPro" id="IPR017900">
    <property type="entry name" value="4Fe4S_Fe_S_CS"/>
</dbReference>
<evidence type="ECO:0000256" key="1">
    <source>
        <dbReference type="ARBA" id="ARBA00022723"/>
    </source>
</evidence>
<dbReference type="AlphaFoldDB" id="A0A4R3MMD3"/>
<evidence type="ECO:0000259" key="4">
    <source>
        <dbReference type="PROSITE" id="PS51379"/>
    </source>
</evidence>
<proteinExistence type="predicted"/>
<dbReference type="InterPro" id="IPR017896">
    <property type="entry name" value="4Fe4S_Fe-S-bd"/>
</dbReference>
<organism evidence="5 6">
    <name type="scientific">Natranaerovirga pectinivora</name>
    <dbReference type="NCBI Taxonomy" id="682400"/>
    <lineage>
        <taxon>Bacteria</taxon>
        <taxon>Bacillati</taxon>
        <taxon>Bacillota</taxon>
        <taxon>Clostridia</taxon>
        <taxon>Lachnospirales</taxon>
        <taxon>Natranaerovirgaceae</taxon>
        <taxon>Natranaerovirga</taxon>
    </lineage>
</organism>
<reference evidence="5 6" key="1">
    <citation type="submission" date="2019-03" db="EMBL/GenBank/DDBJ databases">
        <title>Genomic Encyclopedia of Type Strains, Phase IV (KMG-IV): sequencing the most valuable type-strain genomes for metagenomic binning, comparative biology and taxonomic classification.</title>
        <authorList>
            <person name="Goeker M."/>
        </authorList>
    </citation>
    <scope>NUCLEOTIDE SEQUENCE [LARGE SCALE GENOMIC DNA]</scope>
    <source>
        <strain evidence="5 6">DSM 24629</strain>
    </source>
</reference>
<dbReference type="Proteomes" id="UP000294902">
    <property type="component" value="Unassembled WGS sequence"/>
</dbReference>
<feature type="domain" description="4Fe-4S ferredoxin-type" evidence="4">
    <location>
        <begin position="66"/>
        <end position="95"/>
    </location>
</feature>
<name>A0A4R3MMD3_9FIRM</name>
<dbReference type="GO" id="GO:0051536">
    <property type="term" value="F:iron-sulfur cluster binding"/>
    <property type="evidence" value="ECO:0007669"/>
    <property type="project" value="UniProtKB-KW"/>
</dbReference>
<protein>
    <recommendedName>
        <fullName evidence="4">4Fe-4S ferredoxin-type domain-containing protein</fullName>
    </recommendedName>
</protein>
<dbReference type="OrthoDB" id="9801699at2"/>
<comment type="caution">
    <text evidence="5">The sequence shown here is derived from an EMBL/GenBank/DDBJ whole genome shotgun (WGS) entry which is preliminary data.</text>
</comment>
<sequence>MIDDSNLKTKGFPTLEELKRLGTYPSDEAFMKGPIAVIECIEEIPCNPCEETCIKGAIKIGKPITNLPRLNTTKCSGCSFCISSCPGLAIYIKDYTYSEKEALIIFPYEFLPLPKVNEEVIAVDREGQSICKGSVIKVNNNKANDNTVLISMVYSKEYFHDIVAMKRL</sequence>